<accession>A0A4S2FX02</accession>
<reference evidence="2 3" key="1">
    <citation type="submission" date="2019-04" db="EMBL/GenBank/DDBJ databases">
        <title>Microbes associate with the intestines of laboratory mice.</title>
        <authorList>
            <person name="Navarre W."/>
            <person name="Wong E."/>
            <person name="Huang K."/>
            <person name="Tropini C."/>
            <person name="Ng K."/>
            <person name="Yu B."/>
        </authorList>
    </citation>
    <scope>NUCLEOTIDE SEQUENCE [LARGE SCALE GENOMIC DNA]</scope>
    <source>
        <strain evidence="2 3">NM06_A21</strain>
    </source>
</reference>
<proteinExistence type="predicted"/>
<evidence type="ECO:0000313" key="3">
    <source>
        <dbReference type="Proteomes" id="UP000306630"/>
    </source>
</evidence>
<dbReference type="EMBL" id="SRYD01000028">
    <property type="protein sequence ID" value="TGY73896.1"/>
    <property type="molecule type" value="Genomic_DNA"/>
</dbReference>
<keyword evidence="1" id="KW-0732">Signal</keyword>
<dbReference type="AlphaFoldDB" id="A0A4S2FX02"/>
<comment type="caution">
    <text evidence="2">The sequence shown here is derived from an EMBL/GenBank/DDBJ whole genome shotgun (WGS) entry which is preliminary data.</text>
</comment>
<dbReference type="RefSeq" id="WP_135993301.1">
    <property type="nucleotide sequence ID" value="NZ_SRYD01000028.1"/>
</dbReference>
<dbReference type="Proteomes" id="UP000306630">
    <property type="component" value="Unassembled WGS sequence"/>
</dbReference>
<evidence type="ECO:0000313" key="2">
    <source>
        <dbReference type="EMBL" id="TGY73896.1"/>
    </source>
</evidence>
<organism evidence="2 3">
    <name type="scientific">Muribaculum intestinale</name>
    <dbReference type="NCBI Taxonomy" id="1796646"/>
    <lineage>
        <taxon>Bacteria</taxon>
        <taxon>Pseudomonadati</taxon>
        <taxon>Bacteroidota</taxon>
        <taxon>Bacteroidia</taxon>
        <taxon>Bacteroidales</taxon>
        <taxon>Muribaculaceae</taxon>
        <taxon>Muribaculum</taxon>
    </lineage>
</organism>
<evidence type="ECO:0000256" key="1">
    <source>
        <dbReference type="SAM" id="SignalP"/>
    </source>
</evidence>
<dbReference type="PROSITE" id="PS51257">
    <property type="entry name" value="PROKAR_LIPOPROTEIN"/>
    <property type="match status" value="1"/>
</dbReference>
<name>A0A4S2FX02_9BACT</name>
<gene>
    <name evidence="2" type="ORF">E5333_08125</name>
</gene>
<feature type="signal peptide" evidence="1">
    <location>
        <begin position="1"/>
        <end position="21"/>
    </location>
</feature>
<feature type="chain" id="PRO_5020780384" evidence="1">
    <location>
        <begin position="22"/>
        <end position="210"/>
    </location>
</feature>
<protein>
    <submittedName>
        <fullName evidence="2">Uncharacterized protein</fullName>
    </submittedName>
</protein>
<sequence>MTKYYIAATLFVILCSCSSENEETPTLLYSGEFINTYNEGVTPPDSHINWWSTFNPQIENKVIGYDTIVSDGNHFKDRVNYEVSGNFGNLSILTEKEEITRILQITVSTKTFTEGEIGNYEIRHNGIFQKGELMIALSNFQYVEQSSAEISKNKVSVSHAFEGSAPHSYDKSIIIRNAQEEYVLNSITKTQIRIEQIRPIKREIGVIEKN</sequence>